<dbReference type="RefSeq" id="WP_132621099.1">
    <property type="nucleotide sequence ID" value="NZ_SMKQ01000213.1"/>
</dbReference>
<keyword evidence="3" id="KW-0862">Zinc</keyword>
<dbReference type="PANTHER" id="PTHR30519">
    <property type="entry name" value="5-METHYLTETRAHYDROPTEROYLTRIGLUTAMATE--HOMOCYSTEINE METHYLTRANSFERASE"/>
    <property type="match status" value="1"/>
</dbReference>
<dbReference type="GO" id="GO:0008270">
    <property type="term" value="F:zinc ion binding"/>
    <property type="evidence" value="ECO:0007669"/>
    <property type="project" value="InterPro"/>
</dbReference>
<comment type="caution">
    <text evidence="5">The sequence shown here is derived from an EMBL/GenBank/DDBJ whole genome shotgun (WGS) entry which is preliminary data.</text>
</comment>
<keyword evidence="5" id="KW-0808">Transferase</keyword>
<evidence type="ECO:0000256" key="1">
    <source>
        <dbReference type="ARBA" id="ARBA00001947"/>
    </source>
</evidence>
<reference evidence="5 6" key="1">
    <citation type="submission" date="2019-03" db="EMBL/GenBank/DDBJ databases">
        <title>Draft genome sequences of novel Actinobacteria.</title>
        <authorList>
            <person name="Sahin N."/>
            <person name="Ay H."/>
            <person name="Saygin H."/>
        </authorList>
    </citation>
    <scope>NUCLEOTIDE SEQUENCE [LARGE SCALE GENOMIC DNA]</scope>
    <source>
        <strain evidence="5 6">CH32</strain>
    </source>
</reference>
<keyword evidence="5" id="KW-0489">Methyltransferase</keyword>
<comment type="cofactor">
    <cofactor evidence="1">
        <name>Zn(2+)</name>
        <dbReference type="ChEBI" id="CHEBI:29105"/>
    </cofactor>
</comment>
<dbReference type="GO" id="GO:0003871">
    <property type="term" value="F:5-methyltetrahydropteroyltriglutamate-homocysteine S-methyltransferase activity"/>
    <property type="evidence" value="ECO:0007669"/>
    <property type="project" value="InterPro"/>
</dbReference>
<dbReference type="CDD" id="cd03311">
    <property type="entry name" value="CIMS_C_terminal_like"/>
    <property type="match status" value="1"/>
</dbReference>
<dbReference type="Proteomes" id="UP000295302">
    <property type="component" value="Unassembled WGS sequence"/>
</dbReference>
<dbReference type="GO" id="GO:0032259">
    <property type="term" value="P:methylation"/>
    <property type="evidence" value="ECO:0007669"/>
    <property type="project" value="UniProtKB-KW"/>
</dbReference>
<sequence>MRSLPPLPVSLVGSYPQPDWLIDRARLAGRFPPRVRARELWRVPPEYLSQAQDDATELAIRAQERAGLDIVTDGEMRRESYSNHFATALDGIDVDHPGTALDRSGHPNPVPRIVGPIRRARQVQVEDLRFLRAHTDRVVKMTVPGPFTMSQQAQNDHYPDAEAAAMDYAAAVNAEIRDLFAAGADIVQIDEPYMQARPDAARAYGLAALNAALDGVTGMTAVHICFGYAAIIHERPEAYSFLPELAACPVRQVSIETAQSGLDLGVLTDLKDKTVILGVIDLSTPEVEPVEVVADRVRRAFDRVPPDRLVVSTDCGMKYLPRASAEGKMRAMTGAARLLRAELGELSPSKSSAGSVIIGDQ</sequence>
<evidence type="ECO:0000259" key="4">
    <source>
        <dbReference type="Pfam" id="PF01717"/>
    </source>
</evidence>
<accession>A0A4R4XVH4</accession>
<dbReference type="Pfam" id="PF01717">
    <property type="entry name" value="Meth_synt_2"/>
    <property type="match status" value="1"/>
</dbReference>
<dbReference type="SUPFAM" id="SSF51726">
    <property type="entry name" value="UROD/MetE-like"/>
    <property type="match status" value="1"/>
</dbReference>
<evidence type="ECO:0000313" key="6">
    <source>
        <dbReference type="Proteomes" id="UP000295302"/>
    </source>
</evidence>
<dbReference type="InterPro" id="IPR002629">
    <property type="entry name" value="Met_Synth_C/arc"/>
</dbReference>
<dbReference type="Gene3D" id="3.20.20.210">
    <property type="match status" value="1"/>
</dbReference>
<name>A0A4R4XVH4_9ACTN</name>
<evidence type="ECO:0000313" key="5">
    <source>
        <dbReference type="EMBL" id="TDD35671.1"/>
    </source>
</evidence>
<dbReference type="AlphaFoldDB" id="A0A4R4XVH4"/>
<dbReference type="OrthoDB" id="244285at2"/>
<organism evidence="5 6">
    <name type="scientific">Nonomuraea terrae</name>
    <dbReference type="NCBI Taxonomy" id="2530383"/>
    <lineage>
        <taxon>Bacteria</taxon>
        <taxon>Bacillati</taxon>
        <taxon>Actinomycetota</taxon>
        <taxon>Actinomycetes</taxon>
        <taxon>Streptosporangiales</taxon>
        <taxon>Streptosporangiaceae</taxon>
        <taxon>Nonomuraea</taxon>
    </lineage>
</organism>
<evidence type="ECO:0000256" key="3">
    <source>
        <dbReference type="ARBA" id="ARBA00022833"/>
    </source>
</evidence>
<proteinExistence type="predicted"/>
<gene>
    <name evidence="5" type="ORF">E1286_39250</name>
</gene>
<protein>
    <submittedName>
        <fullName evidence="5">5-methyltetrahydropteroyltriglutamate--homocysteine methyltransferase</fullName>
    </submittedName>
</protein>
<evidence type="ECO:0000256" key="2">
    <source>
        <dbReference type="ARBA" id="ARBA00022723"/>
    </source>
</evidence>
<keyword evidence="2" id="KW-0479">Metal-binding</keyword>
<dbReference type="InterPro" id="IPR038071">
    <property type="entry name" value="UROD/MetE-like_sf"/>
</dbReference>
<feature type="domain" description="Cobalamin-independent methionine synthase MetE C-terminal/archaeal" evidence="4">
    <location>
        <begin position="45"/>
        <end position="337"/>
    </location>
</feature>
<keyword evidence="6" id="KW-1185">Reference proteome</keyword>
<dbReference type="EMBL" id="SMKQ01000213">
    <property type="protein sequence ID" value="TDD35671.1"/>
    <property type="molecule type" value="Genomic_DNA"/>
</dbReference>
<dbReference type="GO" id="GO:0009086">
    <property type="term" value="P:methionine biosynthetic process"/>
    <property type="evidence" value="ECO:0007669"/>
    <property type="project" value="InterPro"/>
</dbReference>